<reference evidence="2" key="1">
    <citation type="submission" date="2018-05" db="EMBL/GenBank/DDBJ databases">
        <authorList>
            <person name="Lanie J.A."/>
            <person name="Ng W.-L."/>
            <person name="Kazmierczak K.M."/>
            <person name="Andrzejewski T.M."/>
            <person name="Davidsen T.M."/>
            <person name="Wayne K.J."/>
            <person name="Tettelin H."/>
            <person name="Glass J.I."/>
            <person name="Rusch D."/>
            <person name="Podicherti R."/>
            <person name="Tsui H.-C.T."/>
            <person name="Winkler M.E."/>
        </authorList>
    </citation>
    <scope>NUCLEOTIDE SEQUENCE</scope>
</reference>
<feature type="transmembrane region" description="Helical" evidence="1">
    <location>
        <begin position="140"/>
        <end position="160"/>
    </location>
</feature>
<feature type="transmembrane region" description="Helical" evidence="1">
    <location>
        <begin position="108"/>
        <end position="128"/>
    </location>
</feature>
<feature type="transmembrane region" description="Helical" evidence="1">
    <location>
        <begin position="45"/>
        <end position="69"/>
    </location>
</feature>
<dbReference type="EMBL" id="UINC01067197">
    <property type="protein sequence ID" value="SVB98631.1"/>
    <property type="molecule type" value="Genomic_DNA"/>
</dbReference>
<dbReference type="AlphaFoldDB" id="A0A382IIX0"/>
<organism evidence="2">
    <name type="scientific">marine metagenome</name>
    <dbReference type="NCBI Taxonomy" id="408172"/>
    <lineage>
        <taxon>unclassified sequences</taxon>
        <taxon>metagenomes</taxon>
        <taxon>ecological metagenomes</taxon>
    </lineage>
</organism>
<evidence type="ECO:0000256" key="1">
    <source>
        <dbReference type="SAM" id="Phobius"/>
    </source>
</evidence>
<protein>
    <recommendedName>
        <fullName evidence="3">Yip1 domain-containing protein</fullName>
    </recommendedName>
</protein>
<evidence type="ECO:0008006" key="3">
    <source>
        <dbReference type="Google" id="ProtNLM"/>
    </source>
</evidence>
<keyword evidence="1" id="KW-0812">Transmembrane</keyword>
<sequence length="161" mass="16608">MIGAAKLDVRIYEEVEGDTNATGQAMGVVLLAALANAIGSGLGGLGPFVVVGIGALIGWAISAFTIYIVGAKLLPESQTRADVGELMRTMGFAQAPGLLRVLGSLPGVSSFVLFCISIWLLVTMVVAVRQALDYSSTPRAVGVCLVAQFLSGLLLLLFVAP</sequence>
<gene>
    <name evidence="2" type="ORF">METZ01_LOCUS251485</name>
</gene>
<keyword evidence="1" id="KW-1133">Transmembrane helix</keyword>
<keyword evidence="1" id="KW-0472">Membrane</keyword>
<proteinExistence type="predicted"/>
<name>A0A382IIX0_9ZZZZ</name>
<feature type="transmembrane region" description="Helical" evidence="1">
    <location>
        <begin position="21"/>
        <end position="38"/>
    </location>
</feature>
<evidence type="ECO:0000313" key="2">
    <source>
        <dbReference type="EMBL" id="SVB98631.1"/>
    </source>
</evidence>
<accession>A0A382IIX0</accession>